<protein>
    <submittedName>
        <fullName evidence="1">Uncharacterized protein</fullName>
    </submittedName>
</protein>
<accession>A0A0A9G8J4</accession>
<reference evidence="1" key="1">
    <citation type="submission" date="2014-09" db="EMBL/GenBank/DDBJ databases">
        <authorList>
            <person name="Magalhaes I.L.F."/>
            <person name="Oliveira U."/>
            <person name="Santos F.R."/>
            <person name="Vidigal T.H.D.A."/>
            <person name="Brescovit A.D."/>
            <person name="Santos A.J."/>
        </authorList>
    </citation>
    <scope>NUCLEOTIDE SEQUENCE</scope>
    <source>
        <tissue evidence="1">Shoot tissue taken approximately 20 cm above the soil surface</tissue>
    </source>
</reference>
<proteinExistence type="predicted"/>
<reference evidence="1" key="2">
    <citation type="journal article" date="2015" name="Data Brief">
        <title>Shoot transcriptome of the giant reed, Arundo donax.</title>
        <authorList>
            <person name="Barrero R.A."/>
            <person name="Guerrero F.D."/>
            <person name="Moolhuijzen P."/>
            <person name="Goolsby J.A."/>
            <person name="Tidwell J."/>
            <person name="Bellgard S.E."/>
            <person name="Bellgard M.I."/>
        </authorList>
    </citation>
    <scope>NUCLEOTIDE SEQUENCE</scope>
    <source>
        <tissue evidence="1">Shoot tissue taken approximately 20 cm above the soil surface</tissue>
    </source>
</reference>
<evidence type="ECO:0000313" key="1">
    <source>
        <dbReference type="EMBL" id="JAE20797.1"/>
    </source>
</evidence>
<name>A0A0A9G8J4_ARUDO</name>
<sequence>MEWGELGIR</sequence>
<organism evidence="1">
    <name type="scientific">Arundo donax</name>
    <name type="common">Giant reed</name>
    <name type="synonym">Donax arundinaceus</name>
    <dbReference type="NCBI Taxonomy" id="35708"/>
    <lineage>
        <taxon>Eukaryota</taxon>
        <taxon>Viridiplantae</taxon>
        <taxon>Streptophyta</taxon>
        <taxon>Embryophyta</taxon>
        <taxon>Tracheophyta</taxon>
        <taxon>Spermatophyta</taxon>
        <taxon>Magnoliopsida</taxon>
        <taxon>Liliopsida</taxon>
        <taxon>Poales</taxon>
        <taxon>Poaceae</taxon>
        <taxon>PACMAD clade</taxon>
        <taxon>Arundinoideae</taxon>
        <taxon>Arundineae</taxon>
        <taxon>Arundo</taxon>
    </lineage>
</organism>
<dbReference type="EMBL" id="GBRH01177099">
    <property type="protein sequence ID" value="JAE20797.1"/>
    <property type="molecule type" value="Transcribed_RNA"/>
</dbReference>